<feature type="region of interest" description="Disordered" evidence="1">
    <location>
        <begin position="47"/>
        <end position="107"/>
    </location>
</feature>
<dbReference type="SMART" id="SM00271">
    <property type="entry name" value="DnaJ"/>
    <property type="match status" value="1"/>
</dbReference>
<reference evidence="3" key="1">
    <citation type="submission" date="2014-08" db="EMBL/GenBank/DDBJ databases">
        <authorList>
            <person name="Sharma Rahul"/>
            <person name="Thines Marco"/>
        </authorList>
    </citation>
    <scope>NUCLEOTIDE SEQUENCE</scope>
</reference>
<proteinExistence type="predicted"/>
<feature type="compositionally biased region" description="Basic and acidic residues" evidence="1">
    <location>
        <begin position="61"/>
        <end position="107"/>
    </location>
</feature>
<accession>A0A0F7SJ63</accession>
<protein>
    <submittedName>
        <fullName evidence="3">DnaJ domain</fullName>
    </submittedName>
</protein>
<evidence type="ECO:0000256" key="1">
    <source>
        <dbReference type="SAM" id="MobiDB-lite"/>
    </source>
</evidence>
<dbReference type="PROSITE" id="PS50076">
    <property type="entry name" value="DNAJ_2"/>
    <property type="match status" value="1"/>
</dbReference>
<evidence type="ECO:0000313" key="3">
    <source>
        <dbReference type="EMBL" id="CDZ97693.1"/>
    </source>
</evidence>
<dbReference type="InterPro" id="IPR001623">
    <property type="entry name" value="DnaJ_domain"/>
</dbReference>
<dbReference type="Gene3D" id="1.10.287.110">
    <property type="entry name" value="DnaJ domain"/>
    <property type="match status" value="1"/>
</dbReference>
<name>A0A0F7SJ63_PHARH</name>
<dbReference type="SUPFAM" id="SSF46565">
    <property type="entry name" value="Chaperone J-domain"/>
    <property type="match status" value="1"/>
</dbReference>
<dbReference type="Pfam" id="PF00226">
    <property type="entry name" value="DnaJ"/>
    <property type="match status" value="1"/>
</dbReference>
<dbReference type="InterPro" id="IPR036869">
    <property type="entry name" value="J_dom_sf"/>
</dbReference>
<dbReference type="AlphaFoldDB" id="A0A0F7SJ63"/>
<feature type="region of interest" description="Disordered" evidence="1">
    <location>
        <begin position="140"/>
        <end position="171"/>
    </location>
</feature>
<sequence>MFPFQTVRSSRALHTILTSSSHSLPLRPIPPLQSHFVPFFLSRPFSSSRSNESVSSPGSGHAERASRRKAKLLEKEKNKANTSEGKRKLQSELDRKRLRAEEASKKKQLDEDMYYRVKSTWQIARERDLKRRERERRIQEEAKAKAEEEPEFQETNDTCQPQRSPAEEKKARQYQKLLNAKMNKARRIQQRVQAEEARQHLQDMMARAAAELYKNRVKERAGRSHHKIHDPDSHYRTLRIPLDGLTTFPTDSDIKQAWRERMKVCHPDIVGGSTELAAKVNLAADLLADEQRRQAYQRKGALLRGGGYR</sequence>
<feature type="compositionally biased region" description="Low complexity" evidence="1">
    <location>
        <begin position="47"/>
        <end position="60"/>
    </location>
</feature>
<evidence type="ECO:0000259" key="2">
    <source>
        <dbReference type="PROSITE" id="PS50076"/>
    </source>
</evidence>
<dbReference type="EMBL" id="LN483249">
    <property type="protein sequence ID" value="CDZ97693.1"/>
    <property type="molecule type" value="Genomic_DNA"/>
</dbReference>
<feature type="domain" description="J" evidence="2">
    <location>
        <begin position="233"/>
        <end position="300"/>
    </location>
</feature>
<organism evidence="3">
    <name type="scientific">Phaffia rhodozyma</name>
    <name type="common">Yeast</name>
    <name type="synonym">Xanthophyllomyces dendrorhous</name>
    <dbReference type="NCBI Taxonomy" id="264483"/>
    <lineage>
        <taxon>Eukaryota</taxon>
        <taxon>Fungi</taxon>
        <taxon>Dikarya</taxon>
        <taxon>Basidiomycota</taxon>
        <taxon>Agaricomycotina</taxon>
        <taxon>Tremellomycetes</taxon>
        <taxon>Cystofilobasidiales</taxon>
        <taxon>Mrakiaceae</taxon>
        <taxon>Phaffia</taxon>
    </lineage>
</organism>